<feature type="transmembrane region" description="Helical" evidence="9">
    <location>
        <begin position="20"/>
        <end position="40"/>
    </location>
</feature>
<evidence type="ECO:0000256" key="1">
    <source>
        <dbReference type="ARBA" id="ARBA00004141"/>
    </source>
</evidence>
<dbReference type="RefSeq" id="WP_066076546.1">
    <property type="nucleotide sequence ID" value="NZ_CP181246.1"/>
</dbReference>
<evidence type="ECO:0000256" key="5">
    <source>
        <dbReference type="ARBA" id="ARBA00022906"/>
    </source>
</evidence>
<protein>
    <submittedName>
        <fullName evidence="12">Cation-efflux system</fullName>
    </submittedName>
</protein>
<dbReference type="NCBIfam" id="TIGR01297">
    <property type="entry name" value="CDF"/>
    <property type="match status" value="1"/>
</dbReference>
<dbReference type="Proteomes" id="UP000254651">
    <property type="component" value="Unassembled WGS sequence"/>
</dbReference>
<evidence type="ECO:0000256" key="9">
    <source>
        <dbReference type="SAM" id="Phobius"/>
    </source>
</evidence>
<gene>
    <name evidence="12" type="primary">czcD</name>
    <name evidence="12" type="ORF">NCTC10295_00888</name>
</gene>
<keyword evidence="7" id="KW-0406">Ion transport</keyword>
<accession>A0A378UI30</accession>
<proteinExistence type="inferred from homology"/>
<keyword evidence="6 9" id="KW-1133">Transmembrane helix</keyword>
<evidence type="ECO:0000313" key="13">
    <source>
        <dbReference type="Proteomes" id="UP000254651"/>
    </source>
</evidence>
<dbReference type="GO" id="GO:0005385">
    <property type="term" value="F:zinc ion transmembrane transporter activity"/>
    <property type="evidence" value="ECO:0007669"/>
    <property type="project" value="TreeGrafter"/>
</dbReference>
<keyword evidence="5" id="KW-0864">Zinc transport</keyword>
<comment type="subcellular location">
    <subcellularLocation>
        <location evidence="1">Membrane</location>
        <topology evidence="1">Multi-pass membrane protein</topology>
    </subcellularLocation>
</comment>
<dbReference type="AlphaFoldDB" id="A0A378UI30"/>
<feature type="transmembrane region" description="Helical" evidence="9">
    <location>
        <begin position="118"/>
        <end position="137"/>
    </location>
</feature>
<dbReference type="InterPro" id="IPR027469">
    <property type="entry name" value="Cation_efflux_TMD_sf"/>
</dbReference>
<dbReference type="GO" id="GO:0005886">
    <property type="term" value="C:plasma membrane"/>
    <property type="evidence" value="ECO:0007669"/>
    <property type="project" value="TreeGrafter"/>
</dbReference>
<dbReference type="Pfam" id="PF16916">
    <property type="entry name" value="ZT_dimer"/>
    <property type="match status" value="1"/>
</dbReference>
<reference evidence="12 13" key="1">
    <citation type="submission" date="2018-06" db="EMBL/GenBank/DDBJ databases">
        <authorList>
            <consortium name="Pathogen Informatics"/>
            <person name="Doyle S."/>
        </authorList>
    </citation>
    <scope>NUCLEOTIDE SEQUENCE [LARGE SCALE GENOMIC DNA]</scope>
    <source>
        <strain evidence="12 13">NCTC10295</strain>
    </source>
</reference>
<evidence type="ECO:0000256" key="4">
    <source>
        <dbReference type="ARBA" id="ARBA00022692"/>
    </source>
</evidence>
<dbReference type="InterPro" id="IPR027470">
    <property type="entry name" value="Cation_efflux_CTD"/>
</dbReference>
<feature type="transmembrane region" description="Helical" evidence="9">
    <location>
        <begin position="87"/>
        <end position="106"/>
    </location>
</feature>
<keyword evidence="3" id="KW-0813">Transport</keyword>
<feature type="transmembrane region" description="Helical" evidence="9">
    <location>
        <begin position="188"/>
        <end position="205"/>
    </location>
</feature>
<dbReference type="PANTHER" id="PTHR11562">
    <property type="entry name" value="CATION EFFLUX PROTEIN/ ZINC TRANSPORTER"/>
    <property type="match status" value="1"/>
</dbReference>
<feature type="domain" description="Cation efflux protein cytoplasmic" evidence="11">
    <location>
        <begin position="217"/>
        <end position="293"/>
    </location>
</feature>
<name>A0A378UI30_BERDE</name>
<evidence type="ECO:0000256" key="3">
    <source>
        <dbReference type="ARBA" id="ARBA00022448"/>
    </source>
</evidence>
<evidence type="ECO:0000313" key="12">
    <source>
        <dbReference type="EMBL" id="STZ76132.1"/>
    </source>
</evidence>
<dbReference type="InterPro" id="IPR036837">
    <property type="entry name" value="Cation_efflux_CTD_sf"/>
</dbReference>
<sequence>MSGHHHHGHHHGHEANKKTLAVSFCLIAAFMLVEIIGGWLTGSLALLSDAGHMLSDALAIGFSLWAFKLGERAVSRSRTFGYQRAEILFALFNGLTLAAIAVWIIIEAAARFRHPPEIATGGMLAVSITGLLVNIVVARYMHRHSDVEDNINMKSAYLHVLGDLLGSVGAIAAALLMMAFGWRLADPLISVLIALLIAHSGIGIIKNTTHILMQGAPQDIDQEDLVARMKAVDGVENVHDLHLWTLTSSRHLLSAHIVVDGNMSVREAQSVLEAVAETVRSRGIGHVTLQIESREHGHSETLYCDEGLGHEHRHHDRHHDHHHPHQH</sequence>
<dbReference type="Pfam" id="PF01545">
    <property type="entry name" value="Cation_efflux"/>
    <property type="match status" value="1"/>
</dbReference>
<dbReference type="Gene3D" id="3.30.70.1350">
    <property type="entry name" value="Cation efflux protein, cytoplasmic domain"/>
    <property type="match status" value="1"/>
</dbReference>
<keyword evidence="13" id="KW-1185">Reference proteome</keyword>
<evidence type="ECO:0000259" key="11">
    <source>
        <dbReference type="Pfam" id="PF16916"/>
    </source>
</evidence>
<organism evidence="12 13">
    <name type="scientific">Bergeriella denitrificans</name>
    <name type="common">Neisseria denitrificans</name>
    <dbReference type="NCBI Taxonomy" id="494"/>
    <lineage>
        <taxon>Bacteria</taxon>
        <taxon>Pseudomonadati</taxon>
        <taxon>Pseudomonadota</taxon>
        <taxon>Betaproteobacteria</taxon>
        <taxon>Neisseriales</taxon>
        <taxon>Neisseriaceae</taxon>
        <taxon>Bergeriella</taxon>
    </lineage>
</organism>
<dbReference type="InterPro" id="IPR058533">
    <property type="entry name" value="Cation_efflux_TM"/>
</dbReference>
<keyword evidence="4 9" id="KW-0812">Transmembrane</keyword>
<feature type="transmembrane region" description="Helical" evidence="9">
    <location>
        <begin position="158"/>
        <end position="182"/>
    </location>
</feature>
<evidence type="ECO:0000256" key="6">
    <source>
        <dbReference type="ARBA" id="ARBA00022989"/>
    </source>
</evidence>
<dbReference type="SUPFAM" id="SSF160240">
    <property type="entry name" value="Cation efflux protein cytoplasmic domain-like"/>
    <property type="match status" value="1"/>
</dbReference>
<dbReference type="PANTHER" id="PTHR11562:SF17">
    <property type="entry name" value="RE54080P-RELATED"/>
    <property type="match status" value="1"/>
</dbReference>
<evidence type="ECO:0000256" key="7">
    <source>
        <dbReference type="ARBA" id="ARBA00023065"/>
    </source>
</evidence>
<evidence type="ECO:0000259" key="10">
    <source>
        <dbReference type="Pfam" id="PF01545"/>
    </source>
</evidence>
<dbReference type="Gene3D" id="1.20.1510.10">
    <property type="entry name" value="Cation efflux protein transmembrane domain"/>
    <property type="match status" value="1"/>
</dbReference>
<dbReference type="EMBL" id="UGQS01000002">
    <property type="protein sequence ID" value="STZ76132.1"/>
    <property type="molecule type" value="Genomic_DNA"/>
</dbReference>
<evidence type="ECO:0000256" key="8">
    <source>
        <dbReference type="ARBA" id="ARBA00023136"/>
    </source>
</evidence>
<keyword evidence="5" id="KW-0862">Zinc</keyword>
<keyword evidence="8 9" id="KW-0472">Membrane</keyword>
<dbReference type="SUPFAM" id="SSF161111">
    <property type="entry name" value="Cation efflux protein transmembrane domain-like"/>
    <property type="match status" value="1"/>
</dbReference>
<dbReference type="InterPro" id="IPR002524">
    <property type="entry name" value="Cation_efflux"/>
</dbReference>
<dbReference type="InterPro" id="IPR050681">
    <property type="entry name" value="CDF/SLC30A"/>
</dbReference>
<evidence type="ECO:0000256" key="2">
    <source>
        <dbReference type="ARBA" id="ARBA00008873"/>
    </source>
</evidence>
<feature type="domain" description="Cation efflux protein transmembrane" evidence="10">
    <location>
        <begin position="21"/>
        <end position="213"/>
    </location>
</feature>
<comment type="similarity">
    <text evidence="2">Belongs to the cation diffusion facilitator (CDF) transporter (TC 2.A.4) family. SLC30A subfamily.</text>
</comment>